<comment type="caution">
    <text evidence="1">The sequence shown here is derived from an EMBL/GenBank/DDBJ whole genome shotgun (WGS) entry which is preliminary data.</text>
</comment>
<organism evidence="1 2">
    <name type="scientific">Levilactobacillus tujiorum</name>
    <dbReference type="NCBI Taxonomy" id="2912243"/>
    <lineage>
        <taxon>Bacteria</taxon>
        <taxon>Bacillati</taxon>
        <taxon>Bacillota</taxon>
        <taxon>Bacilli</taxon>
        <taxon>Lactobacillales</taxon>
        <taxon>Lactobacillaceae</taxon>
        <taxon>Levilactobacillus</taxon>
    </lineage>
</organism>
<keyword evidence="2" id="KW-1185">Reference proteome</keyword>
<accession>A0ABX1L8E4</accession>
<proteinExistence type="predicted"/>
<reference evidence="1 2" key="1">
    <citation type="submission" date="2020-03" db="EMBL/GenBank/DDBJ databases">
        <authorList>
            <person name="Zhang Z."/>
            <person name="Guo Z."/>
            <person name="Hou Q."/>
            <person name="Shen X."/>
        </authorList>
    </citation>
    <scope>NUCLEOTIDE SEQUENCE [LARGE SCALE GENOMIC DNA]</scope>
    <source>
        <strain evidence="1 2">HBUAS51329</strain>
    </source>
</reference>
<sequence>MRRVHKVIIALMIIGLLIIGGCLHRSRVQHAFSHYSVEKRVITDTASINIAPTPVSLLHYQQRLVKKEIWSMLTVDSPKSQKINSDVFKLYRGTGETPDIYFEEDIKVNAQSTRALKKGVNRILMKGTYTDPRNLKLVILNKQGLSYQQDWLQSDF</sequence>
<name>A0ABX1L8E4_9LACO</name>
<evidence type="ECO:0000313" key="1">
    <source>
        <dbReference type="EMBL" id="NLR30644.1"/>
    </source>
</evidence>
<dbReference type="Proteomes" id="UP000707477">
    <property type="component" value="Unassembled WGS sequence"/>
</dbReference>
<dbReference type="RefSeq" id="WP_168850420.1">
    <property type="nucleotide sequence ID" value="NZ_JAAVSD010000041.1"/>
</dbReference>
<gene>
    <name evidence="1" type="ORF">HEQ44_10685</name>
</gene>
<protein>
    <submittedName>
        <fullName evidence="1">Uncharacterized protein</fullName>
    </submittedName>
</protein>
<dbReference type="EMBL" id="JAAVSD010000041">
    <property type="protein sequence ID" value="NLR30644.1"/>
    <property type="molecule type" value="Genomic_DNA"/>
</dbReference>
<dbReference type="PROSITE" id="PS51257">
    <property type="entry name" value="PROKAR_LIPOPROTEIN"/>
    <property type="match status" value="1"/>
</dbReference>
<evidence type="ECO:0000313" key="2">
    <source>
        <dbReference type="Proteomes" id="UP000707477"/>
    </source>
</evidence>